<feature type="transmembrane region" description="Helical" evidence="1">
    <location>
        <begin position="15"/>
        <end position="37"/>
    </location>
</feature>
<protein>
    <submittedName>
        <fullName evidence="2">Uncharacterized protein</fullName>
    </submittedName>
</protein>
<organism evidence="2 3">
    <name type="scientific">Stephanodiscus triporus</name>
    <dbReference type="NCBI Taxonomy" id="2934178"/>
    <lineage>
        <taxon>Eukaryota</taxon>
        <taxon>Sar</taxon>
        <taxon>Stramenopiles</taxon>
        <taxon>Ochrophyta</taxon>
        <taxon>Bacillariophyta</taxon>
        <taxon>Coscinodiscophyceae</taxon>
        <taxon>Thalassiosirophycidae</taxon>
        <taxon>Stephanodiscales</taxon>
        <taxon>Stephanodiscaceae</taxon>
        <taxon>Stephanodiscus</taxon>
    </lineage>
</organism>
<evidence type="ECO:0000313" key="2">
    <source>
        <dbReference type="EMBL" id="KAL3792152.1"/>
    </source>
</evidence>
<proteinExistence type="predicted"/>
<name>A0ABD3PWL3_9STRA</name>
<keyword evidence="1" id="KW-0812">Transmembrane</keyword>
<accession>A0ABD3PWL3</accession>
<sequence length="187" mass="21336">MALACQTQTRGLGKWALALVTAVSVARLLLPSLYYGLLPRDWHSKTVGNYSDDIEDALAEFRSEDNVFPRAREWYVYWTYASRKGNRENHLDDSRFEPHMHDDYVASAVKSASKATLKHIDDMKRRYESVGALPDFYARGIGWIQDAKCTLVGLILDICNVQCYPNAETQHGFDSCGSRESRYQKQC</sequence>
<gene>
    <name evidence="2" type="ORF">ACHAW5_010410</name>
</gene>
<keyword evidence="1" id="KW-1133">Transmembrane helix</keyword>
<reference evidence="2 3" key="1">
    <citation type="submission" date="2024-10" db="EMBL/GenBank/DDBJ databases">
        <title>Updated reference genomes for cyclostephanoid diatoms.</title>
        <authorList>
            <person name="Roberts W.R."/>
            <person name="Alverson A.J."/>
        </authorList>
    </citation>
    <scope>NUCLEOTIDE SEQUENCE [LARGE SCALE GENOMIC DNA]</scope>
    <source>
        <strain evidence="2 3">AJA276-08</strain>
    </source>
</reference>
<dbReference type="AlphaFoldDB" id="A0ABD3PWL3"/>
<comment type="caution">
    <text evidence="2">The sequence shown here is derived from an EMBL/GenBank/DDBJ whole genome shotgun (WGS) entry which is preliminary data.</text>
</comment>
<dbReference type="Proteomes" id="UP001530315">
    <property type="component" value="Unassembled WGS sequence"/>
</dbReference>
<keyword evidence="3" id="KW-1185">Reference proteome</keyword>
<evidence type="ECO:0000256" key="1">
    <source>
        <dbReference type="SAM" id="Phobius"/>
    </source>
</evidence>
<dbReference type="EMBL" id="JALLAZ020000563">
    <property type="protein sequence ID" value="KAL3792152.1"/>
    <property type="molecule type" value="Genomic_DNA"/>
</dbReference>
<evidence type="ECO:0000313" key="3">
    <source>
        <dbReference type="Proteomes" id="UP001530315"/>
    </source>
</evidence>
<keyword evidence="1" id="KW-0472">Membrane</keyword>